<dbReference type="InterPro" id="IPR000924">
    <property type="entry name" value="Glu/Gln-tRNA-synth"/>
</dbReference>
<dbReference type="GO" id="GO:0008270">
    <property type="term" value="F:zinc ion binding"/>
    <property type="evidence" value="ECO:0007669"/>
    <property type="project" value="UniProtKB-UniRule"/>
</dbReference>
<dbReference type="GO" id="GO:0004818">
    <property type="term" value="F:glutamate-tRNA ligase activity"/>
    <property type="evidence" value="ECO:0007669"/>
    <property type="project" value="TreeGrafter"/>
</dbReference>
<dbReference type="Pfam" id="PF00749">
    <property type="entry name" value="tRNA-synt_1c"/>
    <property type="match status" value="1"/>
</dbReference>
<feature type="binding site" evidence="7">
    <location>
        <position position="127"/>
    </location>
    <ligand>
        <name>Zn(2+)</name>
        <dbReference type="ChEBI" id="CHEBI:29105"/>
    </ligand>
</feature>
<feature type="domain" description="Glutamyl/glutaminyl-tRNA synthetase class Ib catalytic" evidence="9">
    <location>
        <begin position="14"/>
        <end position="245"/>
    </location>
</feature>
<feature type="binding site" evidence="7">
    <location>
        <position position="186"/>
    </location>
    <ligand>
        <name>L-glutamate</name>
        <dbReference type="ChEBI" id="CHEBI:29985"/>
    </ligand>
</feature>
<dbReference type="InterPro" id="IPR014729">
    <property type="entry name" value="Rossmann-like_a/b/a_fold"/>
</dbReference>
<dbReference type="NCBIfam" id="TIGR03838">
    <property type="entry name" value="queuosine_YadB"/>
    <property type="match status" value="1"/>
</dbReference>
<evidence type="ECO:0000256" key="6">
    <source>
        <dbReference type="ARBA" id="ARBA00023146"/>
    </source>
</evidence>
<dbReference type="PANTHER" id="PTHR43311">
    <property type="entry name" value="GLUTAMATE--TRNA LIGASE"/>
    <property type="match status" value="1"/>
</dbReference>
<feature type="binding site" evidence="7">
    <location>
        <position position="108"/>
    </location>
    <ligand>
        <name>Zn(2+)</name>
        <dbReference type="ChEBI" id="CHEBI:29105"/>
    </ligand>
</feature>
<accession>A0A1G7EFQ9</accession>
<feature type="binding site" evidence="7">
    <location>
        <position position="245"/>
    </location>
    <ligand>
        <name>ATP</name>
        <dbReference type="ChEBI" id="CHEBI:30616"/>
    </ligand>
</feature>
<feature type="binding site" evidence="7">
    <location>
        <begin position="14"/>
        <end position="18"/>
    </location>
    <ligand>
        <name>L-glutamate</name>
        <dbReference type="ChEBI" id="CHEBI:29985"/>
    </ligand>
</feature>
<dbReference type="GO" id="GO:0006400">
    <property type="term" value="P:tRNA modification"/>
    <property type="evidence" value="ECO:0007669"/>
    <property type="project" value="InterPro"/>
</dbReference>
<dbReference type="OrthoDB" id="9807503at2"/>
<dbReference type="Proteomes" id="UP000243205">
    <property type="component" value="Unassembled WGS sequence"/>
</dbReference>
<proteinExistence type="inferred from homology"/>
<keyword evidence="4 7" id="KW-0862">Zinc</keyword>
<dbReference type="GO" id="GO:0005829">
    <property type="term" value="C:cytosol"/>
    <property type="evidence" value="ECO:0007669"/>
    <property type="project" value="TreeGrafter"/>
</dbReference>
<evidence type="ECO:0000256" key="3">
    <source>
        <dbReference type="ARBA" id="ARBA00022741"/>
    </source>
</evidence>
<evidence type="ECO:0000256" key="8">
    <source>
        <dbReference type="RuleBase" id="RU363037"/>
    </source>
</evidence>
<dbReference type="InterPro" id="IPR022380">
    <property type="entry name" value="Glu-Q_tRNA(Asp)_Synthase"/>
</dbReference>
<evidence type="ECO:0000256" key="7">
    <source>
        <dbReference type="HAMAP-Rule" id="MF_01428"/>
    </source>
</evidence>
<dbReference type="Gene3D" id="3.40.50.620">
    <property type="entry name" value="HUPs"/>
    <property type="match status" value="1"/>
</dbReference>
<keyword evidence="5 7" id="KW-0067">ATP-binding</keyword>
<dbReference type="HAMAP" id="MF_01428">
    <property type="entry name" value="Glu_Q_tRNA_synth"/>
    <property type="match status" value="1"/>
</dbReference>
<feature type="binding site" evidence="7">
    <location>
        <position position="106"/>
    </location>
    <ligand>
        <name>Zn(2+)</name>
        <dbReference type="ChEBI" id="CHEBI:29105"/>
    </ligand>
</feature>
<protein>
    <recommendedName>
        <fullName evidence="7">Glutamyl-Q tRNA(Asp) synthetase</fullName>
        <shortName evidence="7">Glu-Q-RSs</shortName>
        <ecNumber evidence="7">6.1.1.-</ecNumber>
    </recommendedName>
</protein>
<organism evidence="10 11">
    <name type="scientific">Desulfuromonas thiophila</name>
    <dbReference type="NCBI Taxonomy" id="57664"/>
    <lineage>
        <taxon>Bacteria</taxon>
        <taxon>Pseudomonadati</taxon>
        <taxon>Thermodesulfobacteriota</taxon>
        <taxon>Desulfuromonadia</taxon>
        <taxon>Desulfuromonadales</taxon>
        <taxon>Desulfuromonadaceae</taxon>
        <taxon>Desulfuromonas</taxon>
    </lineage>
</organism>
<comment type="similarity">
    <text evidence="7">Belongs to the class-I aminoacyl-tRNA synthetase family. GluQ subfamily.</text>
</comment>
<evidence type="ECO:0000313" key="11">
    <source>
        <dbReference type="Proteomes" id="UP000243205"/>
    </source>
</evidence>
<evidence type="ECO:0000256" key="4">
    <source>
        <dbReference type="ARBA" id="ARBA00022833"/>
    </source>
</evidence>
<dbReference type="SUPFAM" id="SSF52374">
    <property type="entry name" value="Nucleotidylyl transferase"/>
    <property type="match status" value="1"/>
</dbReference>
<dbReference type="RefSeq" id="WP_092080284.1">
    <property type="nucleotide sequence ID" value="NZ_FNAQ01000020.1"/>
</dbReference>
<feature type="short sequence motif" description="'KMSKS' region" evidence="7">
    <location>
        <begin position="242"/>
        <end position="246"/>
    </location>
</feature>
<dbReference type="InterPro" id="IPR049940">
    <property type="entry name" value="GluQ/Sye"/>
</dbReference>
<feature type="binding site" evidence="7">
    <location>
        <position position="131"/>
    </location>
    <ligand>
        <name>Zn(2+)</name>
        <dbReference type="ChEBI" id="CHEBI:29105"/>
    </ligand>
</feature>
<evidence type="ECO:0000256" key="5">
    <source>
        <dbReference type="ARBA" id="ARBA00022840"/>
    </source>
</evidence>
<evidence type="ECO:0000256" key="1">
    <source>
        <dbReference type="ARBA" id="ARBA00022598"/>
    </source>
</evidence>
<evidence type="ECO:0000259" key="9">
    <source>
        <dbReference type="Pfam" id="PF00749"/>
    </source>
</evidence>
<keyword evidence="1 7" id="KW-0436">Ligase</keyword>
<dbReference type="EC" id="6.1.1.-" evidence="7"/>
<dbReference type="GO" id="GO:0006424">
    <property type="term" value="P:glutamyl-tRNA aminoacylation"/>
    <property type="evidence" value="ECO:0007669"/>
    <property type="project" value="InterPro"/>
</dbReference>
<feature type="binding site" evidence="7">
    <location>
        <position position="50"/>
    </location>
    <ligand>
        <name>L-glutamate</name>
        <dbReference type="ChEBI" id="CHEBI:29985"/>
    </ligand>
</feature>
<evidence type="ECO:0000313" key="10">
    <source>
        <dbReference type="EMBL" id="SDE62510.1"/>
    </source>
</evidence>
<dbReference type="EMBL" id="FNAQ01000020">
    <property type="protein sequence ID" value="SDE62510.1"/>
    <property type="molecule type" value="Genomic_DNA"/>
</dbReference>
<comment type="cofactor">
    <cofactor evidence="7">
        <name>Zn(2+)</name>
        <dbReference type="ChEBI" id="CHEBI:29105"/>
    </cofactor>
    <text evidence="7">Binds 1 zinc ion per subunit.</text>
</comment>
<keyword evidence="8" id="KW-0648">Protein biosynthesis</keyword>
<dbReference type="PANTHER" id="PTHR43311:SF1">
    <property type="entry name" value="GLUTAMYL-Q TRNA(ASP) SYNTHETASE"/>
    <property type="match status" value="1"/>
</dbReference>
<keyword evidence="3 7" id="KW-0547">Nucleotide-binding</keyword>
<dbReference type="InterPro" id="IPR020058">
    <property type="entry name" value="Glu/Gln-tRNA-synth_Ib_cat-dom"/>
</dbReference>
<sequence length="326" mass="35951">MNRSAHQKTLPVGRFAPSPTGWLHFGSIVTALASYCLARSAGGSWLVRMEDLDRARLVAGADSVILYQLEALGLLWDGPIRYQSRCLPLYQAALERLQRQNRIYPCGCSRTQITAESHETGVDGPIYSGRCRQPEQRRRTRDSAWRLRVAPLAVRFRDGLQGEQRQQLAREVGDFIIRRRDGQFAYQLATPVDDADQGVTQVVRGGDLLGSTARQIYLLKLLGQPQPAYVHLPLALHADGRKISKSAADCPCLPARPSPQQAAAVLRAALAFLGQNLPPQFPPQASPAQIITWACQSFDLRRVDPQPRCAVPDGCEFNRAPAQGPA</sequence>
<dbReference type="AlphaFoldDB" id="A0A1G7EFQ9"/>
<evidence type="ECO:0000256" key="2">
    <source>
        <dbReference type="ARBA" id="ARBA00022723"/>
    </source>
</evidence>
<feature type="short sequence motif" description="'HIGH' region" evidence="7">
    <location>
        <begin position="17"/>
        <end position="27"/>
    </location>
</feature>
<keyword evidence="6 7" id="KW-0030">Aminoacyl-tRNA synthetase</keyword>
<comment type="function">
    <text evidence="7">Catalyzes the tRNA-independent activation of glutamate in presence of ATP and the subsequent transfer of glutamate onto a tRNA(Asp). Glutamate is transferred on the 2-amino-5-(4,5-dihydroxy-2-cyclopenten-1-yl) moiety of the queuosine in the wobble position of the QUC anticodon.</text>
</comment>
<keyword evidence="2 7" id="KW-0479">Metal-binding</keyword>
<dbReference type="STRING" id="57664.SAMN05661003_12012"/>
<gene>
    <name evidence="7" type="primary">gluQ</name>
    <name evidence="10" type="ORF">SAMN05661003_12012</name>
</gene>
<dbReference type="GO" id="GO:0005524">
    <property type="term" value="F:ATP binding"/>
    <property type="evidence" value="ECO:0007669"/>
    <property type="project" value="UniProtKB-KW"/>
</dbReference>
<name>A0A1G7EFQ9_9BACT</name>
<reference evidence="11" key="1">
    <citation type="submission" date="2016-10" db="EMBL/GenBank/DDBJ databases">
        <authorList>
            <person name="Varghese N."/>
            <person name="Submissions S."/>
        </authorList>
    </citation>
    <scope>NUCLEOTIDE SEQUENCE [LARGE SCALE GENOMIC DNA]</scope>
    <source>
        <strain evidence="11">DSM 8987</strain>
    </source>
</reference>
<feature type="binding site" evidence="7">
    <location>
        <position position="204"/>
    </location>
    <ligand>
        <name>L-glutamate</name>
        <dbReference type="ChEBI" id="CHEBI:29985"/>
    </ligand>
</feature>
<dbReference type="PRINTS" id="PR00987">
    <property type="entry name" value="TRNASYNTHGLU"/>
</dbReference>
<dbReference type="NCBIfam" id="NF004314">
    <property type="entry name" value="PRK05710.1-3"/>
    <property type="match status" value="1"/>
</dbReference>
<keyword evidence="11" id="KW-1185">Reference proteome</keyword>